<keyword evidence="4" id="KW-1185">Reference proteome</keyword>
<dbReference type="PANTHER" id="PTHR35574">
    <property type="entry name" value="PUTATIVE-RELATED"/>
    <property type="match status" value="1"/>
</dbReference>
<dbReference type="Proteomes" id="UP000605970">
    <property type="component" value="Unassembled WGS sequence"/>
</dbReference>
<feature type="coiled-coil region" evidence="1">
    <location>
        <begin position="223"/>
        <end position="250"/>
    </location>
</feature>
<proteinExistence type="predicted"/>
<protein>
    <submittedName>
        <fullName evidence="3">Uncharacterized protein</fullName>
    </submittedName>
</protein>
<dbReference type="AlphaFoldDB" id="A0A8S9ZZW5"/>
<name>A0A8S9ZZW5_9BILA</name>
<keyword evidence="2" id="KW-0812">Transmembrane</keyword>
<evidence type="ECO:0000256" key="1">
    <source>
        <dbReference type="SAM" id="Coils"/>
    </source>
</evidence>
<dbReference type="Pfam" id="PF07062">
    <property type="entry name" value="Clc-like"/>
    <property type="match status" value="1"/>
</dbReference>
<organism evidence="3 4">
    <name type="scientific">Meloidogyne graminicola</name>
    <dbReference type="NCBI Taxonomy" id="189291"/>
    <lineage>
        <taxon>Eukaryota</taxon>
        <taxon>Metazoa</taxon>
        <taxon>Ecdysozoa</taxon>
        <taxon>Nematoda</taxon>
        <taxon>Chromadorea</taxon>
        <taxon>Rhabditida</taxon>
        <taxon>Tylenchina</taxon>
        <taxon>Tylenchomorpha</taxon>
        <taxon>Tylenchoidea</taxon>
        <taxon>Meloidogynidae</taxon>
        <taxon>Meloidogyninae</taxon>
        <taxon>Meloidogyne</taxon>
    </lineage>
</organism>
<evidence type="ECO:0000256" key="2">
    <source>
        <dbReference type="SAM" id="Phobius"/>
    </source>
</evidence>
<sequence length="317" mass="37013">MNLFINNNLNNSSFFFFGCIICLISIALPGWQILNLTELNALHEHSILYDCIISEVTPLNSINKNNQQKLLLQQQQPSRQCTYKFENFYNWKTSFFVKMAFEEKDFNAREYLNNHRFLPQHKSVLFFCIFTLLFSFISIFVIICSSCFIPNIILNTITIGLATICSILADISFWISSENNNKIKGSNTIIYQQYLSYAFFIHCFGSLIILFSFLFKYNNKRRRKQKNNLNEILINNNNNLIQQQQKQQQNNNNNNNLLLSDLFCFERAALTASLEALPPPQPPPCTPQYLLLNNNKYSNYSLINENNNIKCSDKYLN</sequence>
<dbReference type="OrthoDB" id="5779987at2759"/>
<dbReference type="PANTHER" id="PTHR35574:SF4">
    <property type="entry name" value="CLC-LIKE PROTEIN"/>
    <property type="match status" value="1"/>
</dbReference>
<evidence type="ECO:0000313" key="4">
    <source>
        <dbReference type="Proteomes" id="UP000605970"/>
    </source>
</evidence>
<dbReference type="GO" id="GO:0016020">
    <property type="term" value="C:membrane"/>
    <property type="evidence" value="ECO:0007669"/>
    <property type="project" value="InterPro"/>
</dbReference>
<feature type="transmembrane region" description="Helical" evidence="2">
    <location>
        <begin position="152"/>
        <end position="175"/>
    </location>
</feature>
<comment type="caution">
    <text evidence="3">The sequence shown here is derived from an EMBL/GenBank/DDBJ whole genome shotgun (WGS) entry which is preliminary data.</text>
</comment>
<dbReference type="InterPro" id="IPR010761">
    <property type="entry name" value="Clc_prot-like"/>
</dbReference>
<feature type="transmembrane region" description="Helical" evidence="2">
    <location>
        <begin position="12"/>
        <end position="34"/>
    </location>
</feature>
<feature type="transmembrane region" description="Helical" evidence="2">
    <location>
        <begin position="195"/>
        <end position="215"/>
    </location>
</feature>
<accession>A0A8S9ZZW5</accession>
<feature type="transmembrane region" description="Helical" evidence="2">
    <location>
        <begin position="124"/>
        <end position="145"/>
    </location>
</feature>
<keyword evidence="2" id="KW-1133">Transmembrane helix</keyword>
<evidence type="ECO:0000313" key="3">
    <source>
        <dbReference type="EMBL" id="KAF7638443.1"/>
    </source>
</evidence>
<reference evidence="3" key="1">
    <citation type="journal article" date="2020" name="Ecol. Evol.">
        <title>Genome structure and content of the rice root-knot nematode (Meloidogyne graminicola).</title>
        <authorList>
            <person name="Phan N.T."/>
            <person name="Danchin E.G.J."/>
            <person name="Klopp C."/>
            <person name="Perfus-Barbeoch L."/>
            <person name="Kozlowski D.K."/>
            <person name="Koutsovoulos G.D."/>
            <person name="Lopez-Roques C."/>
            <person name="Bouchez O."/>
            <person name="Zahm M."/>
            <person name="Besnard G."/>
            <person name="Bellafiore S."/>
        </authorList>
    </citation>
    <scope>NUCLEOTIDE SEQUENCE</scope>
    <source>
        <strain evidence="3">VN-18</strain>
    </source>
</reference>
<dbReference type="EMBL" id="JABEBT010000012">
    <property type="protein sequence ID" value="KAF7638443.1"/>
    <property type="molecule type" value="Genomic_DNA"/>
</dbReference>
<gene>
    <name evidence="3" type="ORF">Mgra_00002120</name>
</gene>
<keyword evidence="2" id="KW-0472">Membrane</keyword>
<keyword evidence="1" id="KW-0175">Coiled coil</keyword>